<dbReference type="SUPFAM" id="SSF53448">
    <property type="entry name" value="Nucleotide-diphospho-sugar transferases"/>
    <property type="match status" value="1"/>
</dbReference>
<keyword evidence="5 11" id="KW-0812">Transmembrane</keyword>
<dbReference type="AlphaFoldDB" id="A0A3S4D5A9"/>
<name>A0A3S4D5A9_9PEZI</name>
<gene>
    <name evidence="12" type="ORF">TT172_LOCUS5439</name>
</gene>
<feature type="region of interest" description="Disordered" evidence="10">
    <location>
        <begin position="47"/>
        <end position="66"/>
    </location>
</feature>
<protein>
    <submittedName>
        <fullName evidence="12">62a8f7d4-c629-42d4-8d89-b519a79487d4</fullName>
    </submittedName>
</protein>
<keyword evidence="4" id="KW-0808">Transferase</keyword>
<keyword evidence="6" id="KW-0735">Signal-anchor</keyword>
<dbReference type="EMBL" id="OUUZ01000009">
    <property type="protein sequence ID" value="SPQ23020.1"/>
    <property type="molecule type" value="Genomic_DNA"/>
</dbReference>
<evidence type="ECO:0000313" key="12">
    <source>
        <dbReference type="EMBL" id="SPQ23020.1"/>
    </source>
</evidence>
<evidence type="ECO:0000256" key="3">
    <source>
        <dbReference type="ARBA" id="ARBA00022676"/>
    </source>
</evidence>
<accession>A0A3S4D5A9</accession>
<evidence type="ECO:0000256" key="10">
    <source>
        <dbReference type="SAM" id="MobiDB-lite"/>
    </source>
</evidence>
<evidence type="ECO:0000256" key="7">
    <source>
        <dbReference type="ARBA" id="ARBA00022989"/>
    </source>
</evidence>
<evidence type="ECO:0000256" key="4">
    <source>
        <dbReference type="ARBA" id="ARBA00022679"/>
    </source>
</evidence>
<dbReference type="Pfam" id="PF11051">
    <property type="entry name" value="Mannosyl_trans3"/>
    <property type="match status" value="1"/>
</dbReference>
<dbReference type="GO" id="GO:0016020">
    <property type="term" value="C:membrane"/>
    <property type="evidence" value="ECO:0007669"/>
    <property type="project" value="UniProtKB-SubCell"/>
</dbReference>
<keyword evidence="7 11" id="KW-1133">Transmembrane helix</keyword>
<dbReference type="Proteomes" id="UP000289323">
    <property type="component" value="Unassembled WGS sequence"/>
</dbReference>
<comment type="similarity">
    <text evidence="2">Belongs to the MNN1/MNT family.</text>
</comment>
<proteinExistence type="inferred from homology"/>
<reference evidence="12 13" key="1">
    <citation type="submission" date="2018-04" db="EMBL/GenBank/DDBJ databases">
        <authorList>
            <person name="Huttner S."/>
            <person name="Dainat J."/>
        </authorList>
    </citation>
    <scope>NUCLEOTIDE SEQUENCE [LARGE SCALE GENOMIC DNA]</scope>
</reference>
<keyword evidence="8 11" id="KW-0472">Membrane</keyword>
<dbReference type="InterPro" id="IPR029044">
    <property type="entry name" value="Nucleotide-diphossugar_trans"/>
</dbReference>
<keyword evidence="9" id="KW-0325">Glycoprotein</keyword>
<dbReference type="GO" id="GO:0000033">
    <property type="term" value="F:alpha-1,3-mannosyltransferase activity"/>
    <property type="evidence" value="ECO:0007669"/>
    <property type="project" value="TreeGrafter"/>
</dbReference>
<sequence length="495" mass="54517">MVSLPGFRLSRGVWFALFVLLALALLYRFHPALPGLRSDAADDAIKHAQPAPSGEPSPPAPPTSAARVDHAHLQNLVQYFTDYPLQPPYKDVFGELGRRTRIVADWLVLAGNATLHPADKAALEDAAEQALTSMYPFLQNPPKNPSSRTPFADLRASFRPGSAGIVIPTGDKTLRFAAHLIGSLRSVLGSSLPIQIAYAGDGDLAPASRARLAKLAALEFLDLTTVFDGATLRFDTPSGGWASKAFAALASPYETVILADADAVFLQPPEALLRQPAFARTGAYLFHDRLLWQHAFAERHAWWRAQIRRPSAALGRSLVWTRDYAEEADSGVVVVDKARAGALPALLHVCWQNSFAVREEATYQLTYGDKESWWFGFELAGAAYEFEKHYGAIVGWEERDEQGRAKVCSFVIAHVDDADKLLWYNGGLLKNKVVSDEDYEVPLKWMIDAEWQKGASKKDMSCMVGGEARNLTGEEVDILRRSIELAKQLDGEFRA</sequence>
<keyword evidence="3" id="KW-0328">Glycosyltransferase</keyword>
<organism evidence="12 13">
    <name type="scientific">Thermothielavioides terrestris</name>
    <dbReference type="NCBI Taxonomy" id="2587410"/>
    <lineage>
        <taxon>Eukaryota</taxon>
        <taxon>Fungi</taxon>
        <taxon>Dikarya</taxon>
        <taxon>Ascomycota</taxon>
        <taxon>Pezizomycotina</taxon>
        <taxon>Sordariomycetes</taxon>
        <taxon>Sordariomycetidae</taxon>
        <taxon>Sordariales</taxon>
        <taxon>Chaetomiaceae</taxon>
        <taxon>Thermothielavioides</taxon>
    </lineage>
</organism>
<evidence type="ECO:0000256" key="1">
    <source>
        <dbReference type="ARBA" id="ARBA00004606"/>
    </source>
</evidence>
<evidence type="ECO:0000256" key="9">
    <source>
        <dbReference type="ARBA" id="ARBA00023180"/>
    </source>
</evidence>
<dbReference type="PANTHER" id="PTHR31392:SF1">
    <property type="entry name" value="ALPHA-1,3-MANNOSYLTRANSFERASE MNN1-RELATED"/>
    <property type="match status" value="1"/>
</dbReference>
<evidence type="ECO:0000256" key="6">
    <source>
        <dbReference type="ARBA" id="ARBA00022968"/>
    </source>
</evidence>
<evidence type="ECO:0000256" key="11">
    <source>
        <dbReference type="SAM" id="Phobius"/>
    </source>
</evidence>
<evidence type="ECO:0000256" key="5">
    <source>
        <dbReference type="ARBA" id="ARBA00022692"/>
    </source>
</evidence>
<dbReference type="PANTHER" id="PTHR31392">
    <property type="entry name" value="ALPHA-1,3-MANNOSYLTRANSFERASE MNN1-RELATED"/>
    <property type="match status" value="1"/>
</dbReference>
<feature type="transmembrane region" description="Helical" evidence="11">
    <location>
        <begin position="12"/>
        <end position="29"/>
    </location>
</feature>
<dbReference type="InterPro" id="IPR022751">
    <property type="entry name" value="Alpha_mannosyltransferase"/>
</dbReference>
<evidence type="ECO:0000256" key="2">
    <source>
        <dbReference type="ARBA" id="ARBA00009105"/>
    </source>
</evidence>
<comment type="subcellular location">
    <subcellularLocation>
        <location evidence="1">Membrane</location>
        <topology evidence="1">Single-pass type II membrane protein</topology>
    </subcellularLocation>
</comment>
<evidence type="ECO:0000256" key="8">
    <source>
        <dbReference type="ARBA" id="ARBA00023136"/>
    </source>
</evidence>
<dbReference type="GO" id="GO:0006493">
    <property type="term" value="P:protein O-linked glycosylation"/>
    <property type="evidence" value="ECO:0007669"/>
    <property type="project" value="TreeGrafter"/>
</dbReference>
<dbReference type="GO" id="GO:0005794">
    <property type="term" value="C:Golgi apparatus"/>
    <property type="evidence" value="ECO:0007669"/>
    <property type="project" value="TreeGrafter"/>
</dbReference>
<evidence type="ECO:0000313" key="13">
    <source>
        <dbReference type="Proteomes" id="UP000289323"/>
    </source>
</evidence>
<feature type="compositionally biased region" description="Pro residues" evidence="10">
    <location>
        <begin position="53"/>
        <end position="62"/>
    </location>
</feature>